<comment type="subcellular location">
    <subcellularLocation>
        <location evidence="1">Membrane</location>
        <topology evidence="1">Single-pass membrane protein</topology>
    </subcellularLocation>
</comment>
<protein>
    <submittedName>
        <fullName evidence="7">Uncharacterized protein</fullName>
    </submittedName>
</protein>
<feature type="region of interest" description="Disordered" evidence="5">
    <location>
        <begin position="211"/>
        <end position="248"/>
    </location>
</feature>
<sequence length="329" mass="34259">MSNASFYDFHCPLGGSWYACTTGSNFVGCCTSNPCSSSGCFQGNVRAGAFNKTQWGNFPDASCGAASNFWSCTAGDSFWGCCKSNPCNATTPATCPSGDLTPAFLDRPDLVEAYTSTGKEDDSGKTNTGAIVGGVVGGVVVIAIIAVIFFVLRRRKNKKAAGGDMGAATMMPMMNKEKGDQGGAAGQYGGQSRMPVQSLHGLLNKLTLGTAPPTYSGPVQNTYQASSPGKGHESYHQYASHASEPQELPAELASPHGQRFSELPAGASNVMDNRRFSELPAEGAGPAGPSELESPYTTPYVTPQPLQGEFSNDMAKRSSPQGLGLSTGK</sequence>
<keyword evidence="8" id="KW-1185">Reference proteome</keyword>
<proteinExistence type="predicted"/>
<organism evidence="7 8">
    <name type="scientific">Curvularia clavata</name>
    <dbReference type="NCBI Taxonomy" id="95742"/>
    <lineage>
        <taxon>Eukaryota</taxon>
        <taxon>Fungi</taxon>
        <taxon>Dikarya</taxon>
        <taxon>Ascomycota</taxon>
        <taxon>Pezizomycotina</taxon>
        <taxon>Dothideomycetes</taxon>
        <taxon>Pleosporomycetidae</taxon>
        <taxon>Pleosporales</taxon>
        <taxon>Pleosporineae</taxon>
        <taxon>Pleosporaceae</taxon>
        <taxon>Curvularia</taxon>
    </lineage>
</organism>
<feature type="region of interest" description="Disordered" evidence="5">
    <location>
        <begin position="278"/>
        <end position="329"/>
    </location>
</feature>
<reference evidence="7" key="1">
    <citation type="submission" date="2021-12" db="EMBL/GenBank/DDBJ databases">
        <title>Curvularia clavata genome.</title>
        <authorList>
            <person name="Cao Y."/>
        </authorList>
    </citation>
    <scope>NUCLEOTIDE SEQUENCE</scope>
    <source>
        <strain evidence="7">Yc1106</strain>
    </source>
</reference>
<feature type="compositionally biased region" description="Polar residues" evidence="5">
    <location>
        <begin position="217"/>
        <end position="227"/>
    </location>
</feature>
<dbReference type="EMBL" id="CP089281">
    <property type="protein sequence ID" value="USP82546.1"/>
    <property type="molecule type" value="Genomic_DNA"/>
</dbReference>
<dbReference type="Proteomes" id="UP001056012">
    <property type="component" value="Chromosome 8"/>
</dbReference>
<keyword evidence="4 6" id="KW-0472">Membrane</keyword>
<evidence type="ECO:0000256" key="3">
    <source>
        <dbReference type="ARBA" id="ARBA00022989"/>
    </source>
</evidence>
<gene>
    <name evidence="7" type="ORF">yc1106_09820</name>
</gene>
<evidence type="ECO:0000313" key="7">
    <source>
        <dbReference type="EMBL" id="USP82546.1"/>
    </source>
</evidence>
<dbReference type="OrthoDB" id="3692311at2759"/>
<dbReference type="Gene3D" id="1.20.5.510">
    <property type="entry name" value="Single helix bin"/>
    <property type="match status" value="1"/>
</dbReference>
<evidence type="ECO:0000256" key="1">
    <source>
        <dbReference type="ARBA" id="ARBA00004167"/>
    </source>
</evidence>
<keyword evidence="2 6" id="KW-0812">Transmembrane</keyword>
<feature type="transmembrane region" description="Helical" evidence="6">
    <location>
        <begin position="130"/>
        <end position="152"/>
    </location>
</feature>
<dbReference type="InterPro" id="IPR051694">
    <property type="entry name" value="Immunoregulatory_rcpt-like"/>
</dbReference>
<dbReference type="AlphaFoldDB" id="A0A9Q8ZIA5"/>
<accession>A0A9Q8ZIA5</accession>
<evidence type="ECO:0000313" key="8">
    <source>
        <dbReference type="Proteomes" id="UP001056012"/>
    </source>
</evidence>
<dbReference type="VEuPathDB" id="FungiDB:yc1106_09820"/>
<evidence type="ECO:0000256" key="2">
    <source>
        <dbReference type="ARBA" id="ARBA00022692"/>
    </source>
</evidence>
<dbReference type="PANTHER" id="PTHR15549">
    <property type="entry name" value="PAIRED IMMUNOGLOBULIN-LIKE TYPE 2 RECEPTOR"/>
    <property type="match status" value="1"/>
</dbReference>
<name>A0A9Q8ZIA5_CURCL</name>
<evidence type="ECO:0000256" key="6">
    <source>
        <dbReference type="SAM" id="Phobius"/>
    </source>
</evidence>
<keyword evidence="3 6" id="KW-1133">Transmembrane helix</keyword>
<dbReference type="GO" id="GO:0071944">
    <property type="term" value="C:cell periphery"/>
    <property type="evidence" value="ECO:0007669"/>
    <property type="project" value="UniProtKB-ARBA"/>
</dbReference>
<dbReference type="GO" id="GO:0016020">
    <property type="term" value="C:membrane"/>
    <property type="evidence" value="ECO:0007669"/>
    <property type="project" value="UniProtKB-SubCell"/>
</dbReference>
<feature type="region of interest" description="Disordered" evidence="5">
    <location>
        <begin position="174"/>
        <end position="193"/>
    </location>
</feature>
<evidence type="ECO:0000256" key="5">
    <source>
        <dbReference type="SAM" id="MobiDB-lite"/>
    </source>
</evidence>
<feature type="compositionally biased region" description="Polar residues" evidence="5">
    <location>
        <begin position="295"/>
        <end position="305"/>
    </location>
</feature>
<evidence type="ECO:0000256" key="4">
    <source>
        <dbReference type="ARBA" id="ARBA00023136"/>
    </source>
</evidence>